<dbReference type="RefSeq" id="WP_091939604.1">
    <property type="nucleotide sequence ID" value="NZ_FOEE01000001.1"/>
</dbReference>
<dbReference type="SUPFAM" id="SSF51679">
    <property type="entry name" value="Bacterial luciferase-like"/>
    <property type="match status" value="1"/>
</dbReference>
<dbReference type="InterPro" id="IPR011251">
    <property type="entry name" value="Luciferase-like_dom"/>
</dbReference>
<dbReference type="AlphaFoldDB" id="A0A1H8PX53"/>
<dbReference type="InterPro" id="IPR050766">
    <property type="entry name" value="Bact_Lucif_Oxidored"/>
</dbReference>
<dbReference type="OrthoDB" id="9776438at2"/>
<sequence>MKLLAADLLLNAPDPVTGVVADPHERIAEAVRGAVWAEEAGFDAVGIGERHAAPFLSSAPTVLLAHLAALTSRVRLVSTVTVLPLLDPVRVAEDFATIDSLSGGRVDLVIGKGNHPVQNRLFGYDLDDQWRLNREKYELLRRLWHEEEVTWDGGDGAVRPPLTGATTLPRPLQQRIPVWHGSASSTESTELAARFGEPVFSANAFHPTKKYTDLVLHYRERLAAHGHDPACGVVGVGCGGVYVAENSQDAVEAMRPRYRAFLQTPAARHNAPEFTDVEDAIERGPLLVGSPQQIAEKLARWHADFGGVEVLQLGLQGFGVPAGEHRATLELFLDRVAPVLRAELPSRVWPDTEISA</sequence>
<keyword evidence="2 4" id="KW-0503">Monooxygenase</keyword>
<evidence type="ECO:0000313" key="4">
    <source>
        <dbReference type="EMBL" id="SEO46386.1"/>
    </source>
</evidence>
<protein>
    <submittedName>
        <fullName evidence="4">Flavin-dependent oxidoreductase, luciferase family (Includes alkanesulfonate monooxygenase SsuD and methylene tetrahydromethanopterin reductase)</fullName>
    </submittedName>
</protein>
<organism evidence="4 5">
    <name type="scientific">Trujillonella endophytica</name>
    <dbReference type="NCBI Taxonomy" id="673521"/>
    <lineage>
        <taxon>Bacteria</taxon>
        <taxon>Bacillati</taxon>
        <taxon>Actinomycetota</taxon>
        <taxon>Actinomycetes</taxon>
        <taxon>Geodermatophilales</taxon>
        <taxon>Geodermatophilaceae</taxon>
        <taxon>Trujillonella</taxon>
    </lineage>
</organism>
<dbReference type="GO" id="GO:0005829">
    <property type="term" value="C:cytosol"/>
    <property type="evidence" value="ECO:0007669"/>
    <property type="project" value="TreeGrafter"/>
</dbReference>
<evidence type="ECO:0000313" key="5">
    <source>
        <dbReference type="Proteomes" id="UP000198960"/>
    </source>
</evidence>
<dbReference type="PANTHER" id="PTHR30137:SF8">
    <property type="entry name" value="BLR5498 PROTEIN"/>
    <property type="match status" value="1"/>
</dbReference>
<evidence type="ECO:0000256" key="1">
    <source>
        <dbReference type="ARBA" id="ARBA00023002"/>
    </source>
</evidence>
<dbReference type="GO" id="GO:0016705">
    <property type="term" value="F:oxidoreductase activity, acting on paired donors, with incorporation or reduction of molecular oxygen"/>
    <property type="evidence" value="ECO:0007669"/>
    <property type="project" value="InterPro"/>
</dbReference>
<dbReference type="EMBL" id="FOEE01000001">
    <property type="protein sequence ID" value="SEO46386.1"/>
    <property type="molecule type" value="Genomic_DNA"/>
</dbReference>
<gene>
    <name evidence="4" type="ORF">SAMN05660991_00431</name>
</gene>
<dbReference type="Gene3D" id="3.20.20.30">
    <property type="entry name" value="Luciferase-like domain"/>
    <property type="match status" value="1"/>
</dbReference>
<proteinExistence type="predicted"/>
<feature type="domain" description="Luciferase-like" evidence="3">
    <location>
        <begin position="16"/>
        <end position="303"/>
    </location>
</feature>
<keyword evidence="1" id="KW-0560">Oxidoreductase</keyword>
<dbReference type="Proteomes" id="UP000198960">
    <property type="component" value="Unassembled WGS sequence"/>
</dbReference>
<evidence type="ECO:0000256" key="2">
    <source>
        <dbReference type="ARBA" id="ARBA00023033"/>
    </source>
</evidence>
<dbReference type="STRING" id="673521.SAMN05660991_00431"/>
<reference evidence="5" key="1">
    <citation type="submission" date="2016-10" db="EMBL/GenBank/DDBJ databases">
        <authorList>
            <person name="Varghese N."/>
            <person name="Submissions S."/>
        </authorList>
    </citation>
    <scope>NUCLEOTIDE SEQUENCE [LARGE SCALE GENOMIC DNA]</scope>
    <source>
        <strain evidence="5">DSM 45413</strain>
    </source>
</reference>
<dbReference type="GO" id="GO:0004497">
    <property type="term" value="F:monooxygenase activity"/>
    <property type="evidence" value="ECO:0007669"/>
    <property type="project" value="UniProtKB-KW"/>
</dbReference>
<evidence type="ECO:0000259" key="3">
    <source>
        <dbReference type="Pfam" id="PF00296"/>
    </source>
</evidence>
<keyword evidence="5" id="KW-1185">Reference proteome</keyword>
<name>A0A1H8PX53_9ACTN</name>
<accession>A0A1H8PX53</accession>
<dbReference type="PANTHER" id="PTHR30137">
    <property type="entry name" value="LUCIFERASE-LIKE MONOOXYGENASE"/>
    <property type="match status" value="1"/>
</dbReference>
<dbReference type="Pfam" id="PF00296">
    <property type="entry name" value="Bac_luciferase"/>
    <property type="match status" value="1"/>
</dbReference>
<dbReference type="InterPro" id="IPR036661">
    <property type="entry name" value="Luciferase-like_sf"/>
</dbReference>